<dbReference type="Proteomes" id="UP001476798">
    <property type="component" value="Unassembled WGS sequence"/>
</dbReference>
<organism evidence="2 3">
    <name type="scientific">Goodea atripinnis</name>
    <dbReference type="NCBI Taxonomy" id="208336"/>
    <lineage>
        <taxon>Eukaryota</taxon>
        <taxon>Metazoa</taxon>
        <taxon>Chordata</taxon>
        <taxon>Craniata</taxon>
        <taxon>Vertebrata</taxon>
        <taxon>Euteleostomi</taxon>
        <taxon>Actinopterygii</taxon>
        <taxon>Neopterygii</taxon>
        <taxon>Teleostei</taxon>
        <taxon>Neoteleostei</taxon>
        <taxon>Acanthomorphata</taxon>
        <taxon>Ovalentaria</taxon>
        <taxon>Atherinomorphae</taxon>
        <taxon>Cyprinodontiformes</taxon>
        <taxon>Goodeidae</taxon>
        <taxon>Goodea</taxon>
    </lineage>
</organism>
<dbReference type="SUPFAM" id="SSF144284">
    <property type="entry name" value="Sec2 N-terminal region"/>
    <property type="match status" value="1"/>
</dbReference>
<keyword evidence="1" id="KW-0175">Coiled coil</keyword>
<feature type="coiled-coil region" evidence="1">
    <location>
        <begin position="52"/>
        <end position="103"/>
    </location>
</feature>
<proteinExistence type="predicted"/>
<keyword evidence="3" id="KW-1185">Reference proteome</keyword>
<reference evidence="2 3" key="1">
    <citation type="submission" date="2021-06" db="EMBL/GenBank/DDBJ databases">
        <authorList>
            <person name="Palmer J.M."/>
        </authorList>
    </citation>
    <scope>NUCLEOTIDE SEQUENCE [LARGE SCALE GENOMIC DNA]</scope>
    <source>
        <strain evidence="2 3">GA_2019</strain>
        <tissue evidence="2">Muscle</tissue>
    </source>
</reference>
<evidence type="ECO:0000313" key="2">
    <source>
        <dbReference type="EMBL" id="MEQ2188383.1"/>
    </source>
</evidence>
<accession>A0ABV0PYH8</accession>
<protein>
    <submittedName>
        <fullName evidence="2">Uncharacterized protein</fullName>
    </submittedName>
</protein>
<gene>
    <name evidence="2" type="ORF">GOODEAATRI_014353</name>
</gene>
<dbReference type="EMBL" id="JAHRIO010090968">
    <property type="protein sequence ID" value="MEQ2188383.1"/>
    <property type="molecule type" value="Genomic_DNA"/>
</dbReference>
<evidence type="ECO:0000256" key="1">
    <source>
        <dbReference type="SAM" id="Coils"/>
    </source>
</evidence>
<name>A0ABV0PYH8_9TELE</name>
<comment type="caution">
    <text evidence="2">The sequence shown here is derived from an EMBL/GenBank/DDBJ whole genome shotgun (WGS) entry which is preliminary data.</text>
</comment>
<sequence length="113" mass="12982">MNRPSHTFYTCRRQGIKEHDKLSAYQAQDCYSIRLPQIFDVDKNSAAVVREKAEVEAAKGQAEGQAGRLNQEIERLRRRTNELENEVAKLNRIIDEAKLLESRLGDKVGRLEV</sequence>
<evidence type="ECO:0000313" key="3">
    <source>
        <dbReference type="Proteomes" id="UP001476798"/>
    </source>
</evidence>